<dbReference type="InterPro" id="IPR032914">
    <property type="entry name" value="Vam6/VPS39/TRAP1"/>
</dbReference>
<organism evidence="5 6">
    <name type="scientific">Lachancea nothofagi CBS 11611</name>
    <dbReference type="NCBI Taxonomy" id="1266666"/>
    <lineage>
        <taxon>Eukaryota</taxon>
        <taxon>Fungi</taxon>
        <taxon>Dikarya</taxon>
        <taxon>Ascomycota</taxon>
        <taxon>Saccharomycotina</taxon>
        <taxon>Saccharomycetes</taxon>
        <taxon>Saccharomycetales</taxon>
        <taxon>Saccharomycetaceae</taxon>
        <taxon>Lachancea</taxon>
    </lineage>
</organism>
<proteinExistence type="inferred from homology"/>
<dbReference type="Pfam" id="PF10366">
    <property type="entry name" value="Vps39_1"/>
    <property type="match status" value="1"/>
</dbReference>
<gene>
    <name evidence="5" type="ORF">LANO_0G11782G</name>
</gene>
<dbReference type="GO" id="GO:0012505">
    <property type="term" value="C:endomembrane system"/>
    <property type="evidence" value="ECO:0007669"/>
    <property type="project" value="UniProtKB-SubCell"/>
</dbReference>
<comment type="similarity">
    <text evidence="3">Belongs to the VAM6/VPS39 family.</text>
</comment>
<dbReference type="InterPro" id="IPR019452">
    <property type="entry name" value="VPS39/TGF_beta_rcpt-assoc_1"/>
</dbReference>
<dbReference type="GO" id="GO:0006914">
    <property type="term" value="P:autophagy"/>
    <property type="evidence" value="ECO:0007669"/>
    <property type="project" value="TreeGrafter"/>
</dbReference>
<protein>
    <submittedName>
        <fullName evidence="5">LANO_0G11782g1_1</fullName>
    </submittedName>
</protein>
<evidence type="ECO:0000313" key="6">
    <source>
        <dbReference type="Proteomes" id="UP000189911"/>
    </source>
</evidence>
<dbReference type="GO" id="GO:0000329">
    <property type="term" value="C:fungal-type vacuole membrane"/>
    <property type="evidence" value="ECO:0007669"/>
    <property type="project" value="TreeGrafter"/>
</dbReference>
<comment type="subcellular location">
    <subcellularLocation>
        <location evidence="1">Endomembrane system</location>
        <topology evidence="1">Peripheral membrane protein</topology>
    </subcellularLocation>
</comment>
<dbReference type="PANTHER" id="PTHR12894:SF49">
    <property type="entry name" value="VAM6_VPS39-LIKE PROTEIN"/>
    <property type="match status" value="1"/>
</dbReference>
<sequence>MLRATRVSSVSNNDIISILPISEASKVLVANKEGHVLVYSYEGNSLKLTHTYNHLMKNNGPDTVIIDLLYSHQLATVFALCEKSIVLLNSTNLNQFDRIVEKRGVKQAWVFEQPSETRGAMTALLLYPNKASKLKLFLWNDRSFTSVSELSLSSKDEVILSMEMELGGFLIATNVGNYYWRLKDLNLLKFTKIISPLWPQNIHDALKELDHCNHTWQKNADAASVSSASILSRKGSFGRFFQPRETRGQIQKVKLIFRPVDHQHVILLDGRSQKMFEVLVKDSESPQLSAREWRQFFEVNSKFDNMQHLSSNFLLLSNRESIRIVDYQYGFNYLDVRIEEGIKKVVKAKDSTLLVWTSADNLQIYKLIVTDQSNISEEEEDLLELEDGTITRSLKNIVFYESILNPKSRLALCEGFECDDFNNALNLFALKLRDMNVLWSLNSFERCQKWSGRVHDAAKISKRAFKLQEFIIKKIFDNFINFLAPPELVIGHCLPRFASKLLDTSIVGEIGFHKRSLVDELPASLINKWCLPYLTDTRRNLHNIATKGKTEWEIKGRTIEIDVRFFLLDHHEEQSVESLLRLIDTTIFNIYLEYNPSMLGPFTRVPNNCDFETVAEQLTKHKKIQELVDFYHMKGQHELALKLLTGLESDIKSVHPEDMANNIKKLVVDYLKKLSWSESTTLFKYTSWLLERFPENIAVIVTSIFMNFSPDCAKYDYMKVYDYIDALDRELSIRYLEFVIDAFGTTYKPVYMVLIERYLEDIDNHKTARKLEAILSSTNCYEPRNVLRLLEIAFDAGSLNTDSALLVKKLQTYPLKVLGEHKKSLKILFEELSNYHFSTVYCNEVFHENQDVGSSLFNTLFDMMINDSENNNQGPRIILRFLKEFGPKLNSTDILMKLPSKIPLKDMQQILAKEIESSSLKKNCVRLEKNLLQVQLVDQTSQLNKELANYCVITEEQKCFACHKLLKSSHGGIILWFSTHDGRVLTHYNCRKVMEDN</sequence>
<evidence type="ECO:0000256" key="3">
    <source>
        <dbReference type="ARBA" id="ARBA00038201"/>
    </source>
</evidence>
<keyword evidence="6" id="KW-1185">Reference proteome</keyword>
<dbReference type="GO" id="GO:0034058">
    <property type="term" value="P:endosomal vesicle fusion"/>
    <property type="evidence" value="ECO:0007669"/>
    <property type="project" value="TreeGrafter"/>
</dbReference>
<evidence type="ECO:0000256" key="1">
    <source>
        <dbReference type="ARBA" id="ARBA00004184"/>
    </source>
</evidence>
<keyword evidence="2" id="KW-0472">Membrane</keyword>
<evidence type="ECO:0000259" key="4">
    <source>
        <dbReference type="Pfam" id="PF10366"/>
    </source>
</evidence>
<reference evidence="6" key="1">
    <citation type="submission" date="2016-03" db="EMBL/GenBank/DDBJ databases">
        <authorList>
            <person name="Devillers Hugo."/>
        </authorList>
    </citation>
    <scope>NUCLEOTIDE SEQUENCE [LARGE SCALE GENOMIC DNA]</scope>
</reference>
<dbReference type="PANTHER" id="PTHR12894">
    <property type="entry name" value="CNH DOMAIN CONTAINING"/>
    <property type="match status" value="1"/>
</dbReference>
<feature type="domain" description="Vacuolar sorting protein 39/Transforming growth factor beta receptor-associated" evidence="4">
    <location>
        <begin position="583"/>
        <end position="690"/>
    </location>
</feature>
<dbReference type="Proteomes" id="UP000189911">
    <property type="component" value="Chromosome G"/>
</dbReference>
<accession>A0A1G4KJN4</accession>
<name>A0A1G4KJN4_9SACH</name>
<dbReference type="EMBL" id="LT598453">
    <property type="protein sequence ID" value="SCV04693.1"/>
    <property type="molecule type" value="Genomic_DNA"/>
</dbReference>
<dbReference type="AlphaFoldDB" id="A0A1G4KJN4"/>
<evidence type="ECO:0000256" key="2">
    <source>
        <dbReference type="ARBA" id="ARBA00023136"/>
    </source>
</evidence>
<dbReference type="OrthoDB" id="5325112at2759"/>
<evidence type="ECO:0000313" key="5">
    <source>
        <dbReference type="EMBL" id="SCV04693.1"/>
    </source>
</evidence>